<proteinExistence type="predicted"/>
<dbReference type="Gene3D" id="1.20.1250.20">
    <property type="entry name" value="MFS general substrate transporter like domains"/>
    <property type="match status" value="1"/>
</dbReference>
<reference evidence="8" key="1">
    <citation type="submission" date="2023-10" db="EMBL/GenBank/DDBJ databases">
        <title>Genome assemblies of two species of porcelain crab, Petrolisthes cinctipes and Petrolisthes manimaculis (Anomura: Porcellanidae).</title>
        <authorList>
            <person name="Angst P."/>
        </authorList>
    </citation>
    <scope>NUCLEOTIDE SEQUENCE</scope>
    <source>
        <strain evidence="8">PB745_01</strain>
        <tissue evidence="8">Gill</tissue>
    </source>
</reference>
<dbReference type="PANTHER" id="PTHR24064">
    <property type="entry name" value="SOLUTE CARRIER FAMILY 22 MEMBER"/>
    <property type="match status" value="1"/>
</dbReference>
<protein>
    <recommendedName>
        <fullName evidence="7">Major facilitator superfamily (MFS) profile domain-containing protein</fullName>
    </recommendedName>
</protein>
<dbReference type="GO" id="GO:0016020">
    <property type="term" value="C:membrane"/>
    <property type="evidence" value="ECO:0007669"/>
    <property type="project" value="UniProtKB-SubCell"/>
</dbReference>
<feature type="transmembrane region" description="Helical" evidence="6">
    <location>
        <begin position="206"/>
        <end position="226"/>
    </location>
</feature>
<keyword evidence="3 6" id="KW-1133">Transmembrane helix</keyword>
<dbReference type="EMBL" id="JAWQEG010000693">
    <property type="protein sequence ID" value="KAK3886477.1"/>
    <property type="molecule type" value="Genomic_DNA"/>
</dbReference>
<feature type="domain" description="Major facilitator superfamily (MFS) profile" evidence="7">
    <location>
        <begin position="133"/>
        <end position="566"/>
    </location>
</feature>
<feature type="transmembrane region" description="Helical" evidence="6">
    <location>
        <begin position="179"/>
        <end position="199"/>
    </location>
</feature>
<evidence type="ECO:0000256" key="4">
    <source>
        <dbReference type="ARBA" id="ARBA00023136"/>
    </source>
</evidence>
<dbReference type="PROSITE" id="PS50850">
    <property type="entry name" value="MFS"/>
    <property type="match status" value="1"/>
</dbReference>
<feature type="transmembrane region" description="Helical" evidence="6">
    <location>
        <begin position="452"/>
        <end position="471"/>
    </location>
</feature>
<evidence type="ECO:0000313" key="8">
    <source>
        <dbReference type="EMBL" id="KAK3886477.1"/>
    </source>
</evidence>
<dbReference type="Pfam" id="PF00083">
    <property type="entry name" value="Sugar_tr"/>
    <property type="match status" value="1"/>
</dbReference>
<dbReference type="InterPro" id="IPR005828">
    <property type="entry name" value="MFS_sugar_transport-like"/>
</dbReference>
<evidence type="ECO:0000256" key="5">
    <source>
        <dbReference type="SAM" id="MobiDB-lite"/>
    </source>
</evidence>
<evidence type="ECO:0000313" key="9">
    <source>
        <dbReference type="Proteomes" id="UP001286313"/>
    </source>
</evidence>
<organism evidence="8 9">
    <name type="scientific">Petrolisthes cinctipes</name>
    <name type="common">Flat porcelain crab</name>
    <dbReference type="NCBI Taxonomy" id="88211"/>
    <lineage>
        <taxon>Eukaryota</taxon>
        <taxon>Metazoa</taxon>
        <taxon>Ecdysozoa</taxon>
        <taxon>Arthropoda</taxon>
        <taxon>Crustacea</taxon>
        <taxon>Multicrustacea</taxon>
        <taxon>Malacostraca</taxon>
        <taxon>Eumalacostraca</taxon>
        <taxon>Eucarida</taxon>
        <taxon>Decapoda</taxon>
        <taxon>Pleocyemata</taxon>
        <taxon>Anomura</taxon>
        <taxon>Galatheoidea</taxon>
        <taxon>Porcellanidae</taxon>
        <taxon>Petrolisthes</taxon>
    </lineage>
</organism>
<evidence type="ECO:0000256" key="3">
    <source>
        <dbReference type="ARBA" id="ARBA00022989"/>
    </source>
</evidence>
<feature type="transmembrane region" description="Helical" evidence="6">
    <location>
        <begin position="424"/>
        <end position="445"/>
    </location>
</feature>
<comment type="subcellular location">
    <subcellularLocation>
        <location evidence="1">Membrane</location>
        <topology evidence="1">Multi-pass membrane protein</topology>
    </subcellularLocation>
</comment>
<dbReference type="InterPro" id="IPR020846">
    <property type="entry name" value="MFS_dom"/>
</dbReference>
<feature type="transmembrane region" description="Helical" evidence="6">
    <location>
        <begin position="263"/>
        <end position="284"/>
    </location>
</feature>
<dbReference type="AlphaFoldDB" id="A0AAE1KWJ0"/>
<dbReference type="InterPro" id="IPR036259">
    <property type="entry name" value="MFS_trans_sf"/>
</dbReference>
<keyword evidence="2 6" id="KW-0812">Transmembrane</keyword>
<feature type="transmembrane region" description="Helical" evidence="6">
    <location>
        <begin position="477"/>
        <end position="501"/>
    </location>
</feature>
<dbReference type="GO" id="GO:0022857">
    <property type="term" value="F:transmembrane transporter activity"/>
    <property type="evidence" value="ECO:0007669"/>
    <property type="project" value="InterPro"/>
</dbReference>
<evidence type="ECO:0000256" key="1">
    <source>
        <dbReference type="ARBA" id="ARBA00004141"/>
    </source>
</evidence>
<feature type="transmembrane region" description="Helical" evidence="6">
    <location>
        <begin position="232"/>
        <end position="251"/>
    </location>
</feature>
<accession>A0AAE1KWJ0</accession>
<feature type="transmembrane region" description="Helical" evidence="6">
    <location>
        <begin position="541"/>
        <end position="561"/>
    </location>
</feature>
<gene>
    <name evidence="8" type="ORF">Pcinc_009348</name>
</gene>
<sequence length="628" mass="69178">MMEGQSAANYTFRKKHQIKTMGQKIVTDRVEMQVDPQALFQRLLVIASNTEISLSETMIYDLSVYPPSLFTSNGLPRCANKPQLADAMAKCTSSQTEPILDAECSVLTVDPCSNVSNGLHETYEEIASKDSCSYIITNSSDDGPGLEELCTEWDFDTSVFSSTLTSEFSLVCERGYLRATYQSMYMLGTFICPVIGGYLADRFGRYVVVVVTQVVMLFTSLTVVFLNSFTAILAVRFIAGSSNMLTLYILALEVCEPKHRAAVGILTGLPWALGTMAWAGAAFAIRDWRYLQLAVSLPILLIFPPLYLMDESPRWLIVRGRHDRALTVLQKAARWNKATLPPNSQMRTLMIDIQAESTENTSKAKHNNLVEVKKKKCRAVPVPNLLKNRAIATITTLVCLDYFVVSLVFDGLNMSGDNYSADPFLYLVLSGLVEVPGYSLTAPLIDRCGRKIPTAVCYLLCGVVILALAFIPPDMGWLVMVMALVGKFCISGAYQIIYVYSSELFPTEVRLQGIGISSLFAQLASTILPYITSILGEKVPWLPSVIFGCLSVIAAATTMILRETKGVPLPDTISDLTTPSHQTYIRTTDNDVKAALEMTMDTEVTSPLFKSEQDGTNEEGDIKSDCIL</sequence>
<dbReference type="SUPFAM" id="SSF103473">
    <property type="entry name" value="MFS general substrate transporter"/>
    <property type="match status" value="1"/>
</dbReference>
<keyword evidence="9" id="KW-1185">Reference proteome</keyword>
<comment type="caution">
    <text evidence="8">The sequence shown here is derived from an EMBL/GenBank/DDBJ whole genome shotgun (WGS) entry which is preliminary data.</text>
</comment>
<name>A0AAE1KWJ0_PETCI</name>
<feature type="transmembrane region" description="Helical" evidence="6">
    <location>
        <begin position="290"/>
        <end position="309"/>
    </location>
</feature>
<feature type="transmembrane region" description="Helical" evidence="6">
    <location>
        <begin position="513"/>
        <end position="535"/>
    </location>
</feature>
<keyword evidence="4 6" id="KW-0472">Membrane</keyword>
<feature type="transmembrane region" description="Helical" evidence="6">
    <location>
        <begin position="390"/>
        <end position="409"/>
    </location>
</feature>
<feature type="region of interest" description="Disordered" evidence="5">
    <location>
        <begin position="606"/>
        <end position="628"/>
    </location>
</feature>
<evidence type="ECO:0000256" key="6">
    <source>
        <dbReference type="SAM" id="Phobius"/>
    </source>
</evidence>
<dbReference type="CDD" id="cd17317">
    <property type="entry name" value="MFS_SLC22"/>
    <property type="match status" value="1"/>
</dbReference>
<dbReference type="Proteomes" id="UP001286313">
    <property type="component" value="Unassembled WGS sequence"/>
</dbReference>
<evidence type="ECO:0000256" key="2">
    <source>
        <dbReference type="ARBA" id="ARBA00022692"/>
    </source>
</evidence>
<evidence type="ECO:0000259" key="7">
    <source>
        <dbReference type="PROSITE" id="PS50850"/>
    </source>
</evidence>